<evidence type="ECO:0000313" key="1">
    <source>
        <dbReference type="EMBL" id="MFO3707010.1"/>
    </source>
</evidence>
<proteinExistence type="predicted"/>
<reference evidence="1 2" key="1">
    <citation type="submission" date="2024-11" db="EMBL/GenBank/DDBJ databases">
        <title>Genome sequencing of Xanthomonas codiaei.</title>
        <authorList>
            <person name="Studholme D.J."/>
        </authorList>
    </citation>
    <scope>NUCLEOTIDE SEQUENCE [LARGE SCALE GENOMIC DNA]</scope>
    <source>
        <strain evidence="1 2">NCPPB 4350</strain>
    </source>
</reference>
<organism evidence="1 2">
    <name type="scientific">Xanthomonas codiaei</name>
    <dbReference type="NCBI Taxonomy" id="56463"/>
    <lineage>
        <taxon>Bacteria</taxon>
        <taxon>Pseudomonadati</taxon>
        <taxon>Pseudomonadota</taxon>
        <taxon>Gammaproteobacteria</taxon>
        <taxon>Lysobacterales</taxon>
        <taxon>Lysobacteraceae</taxon>
        <taxon>Xanthomonas</taxon>
    </lineage>
</organism>
<sequence length="58" mass="6242">MNDIRNMPVSVAMHCRFATLDELAIDIAIIAIRMLPPASGQSGRASSPRLALAQTIHV</sequence>
<dbReference type="Proteomes" id="UP001637990">
    <property type="component" value="Unassembled WGS sequence"/>
</dbReference>
<keyword evidence="2" id="KW-1185">Reference proteome</keyword>
<gene>
    <name evidence="1" type="ORF">ACI6Q5_19035</name>
</gene>
<evidence type="ECO:0000313" key="2">
    <source>
        <dbReference type="Proteomes" id="UP001637990"/>
    </source>
</evidence>
<protein>
    <submittedName>
        <fullName evidence="1">Uncharacterized protein</fullName>
    </submittedName>
</protein>
<name>A0ABW9MS19_9XANT</name>
<accession>A0ABW9MS19</accession>
<dbReference type="RefSeq" id="WP_167394655.1">
    <property type="nucleotide sequence ID" value="NZ_JBJGBS010000139.1"/>
</dbReference>
<dbReference type="EMBL" id="JBJGBS010000139">
    <property type="protein sequence ID" value="MFO3707010.1"/>
    <property type="molecule type" value="Genomic_DNA"/>
</dbReference>
<comment type="caution">
    <text evidence="1">The sequence shown here is derived from an EMBL/GenBank/DDBJ whole genome shotgun (WGS) entry which is preliminary data.</text>
</comment>